<evidence type="ECO:0000256" key="1">
    <source>
        <dbReference type="ARBA" id="ARBA00005054"/>
    </source>
</evidence>
<dbReference type="PANTHER" id="PTHR43369">
    <property type="entry name" value="PHOSPHORIBOSYLGLYCINAMIDE FORMYLTRANSFERASE"/>
    <property type="match status" value="1"/>
</dbReference>
<organism evidence="6 7">
    <name type="scientific">Taurinivorans muris</name>
    <dbReference type="NCBI Taxonomy" id="2787751"/>
    <lineage>
        <taxon>Bacteria</taxon>
        <taxon>Pseudomonadati</taxon>
        <taxon>Thermodesulfobacteriota</taxon>
        <taxon>Desulfovibrionia</taxon>
        <taxon>Desulfovibrionales</taxon>
        <taxon>Desulfovibrionaceae</taxon>
        <taxon>Taurinivorans</taxon>
    </lineage>
</organism>
<evidence type="ECO:0000259" key="5">
    <source>
        <dbReference type="Pfam" id="PF00551"/>
    </source>
</evidence>
<comment type="pathway">
    <text evidence="1">Purine metabolism; IMP biosynthesis via de novo pathway; N(2)-formyl-N(1)-(5-phospho-D-ribosyl)glycinamide from N(1)-(5-phospho-D-ribosyl)glycinamide (10-formyl THF route): step 1/1.</text>
</comment>
<accession>A0ABY5Y4L1</accession>
<dbReference type="InterPro" id="IPR036477">
    <property type="entry name" value="Formyl_transf_N_sf"/>
</dbReference>
<dbReference type="EC" id="2.1.2.2" evidence="2"/>
<dbReference type="Gene3D" id="3.40.50.12230">
    <property type="match status" value="1"/>
</dbReference>
<dbReference type="Proteomes" id="UP001058120">
    <property type="component" value="Chromosome"/>
</dbReference>
<dbReference type="InterPro" id="IPR002376">
    <property type="entry name" value="Formyl_transf_N"/>
</dbReference>
<dbReference type="SUPFAM" id="SSF53328">
    <property type="entry name" value="Formyltransferase"/>
    <property type="match status" value="1"/>
</dbReference>
<feature type="domain" description="Formyl transferase N-terminal" evidence="5">
    <location>
        <begin position="62"/>
        <end position="175"/>
    </location>
</feature>
<proteinExistence type="predicted"/>
<dbReference type="EMBL" id="CP065938">
    <property type="protein sequence ID" value="UWX06158.1"/>
    <property type="molecule type" value="Genomic_DNA"/>
</dbReference>
<sequence length="288" mass="33449">MEENNSLKVIIFSTQHGGHGILAIEKLLSSGFFIDNLYVVTENNAKNEMLINFLKLYQIKYQCYEKTAFDFAEIVKKLNGVDIIVSVVNRIIIKSDWTKLCTLGAMNLHPGLLPFYKGFFSIPWAIVNNEEYAGWSYHYITDEIDGGNIILADKVKIAANDNSFTLHFKVHLDAINHISNAIELLKQKIKGRKQKEEGNYYKVLPNEGYLDLSWSDEKIRLYDKAFFFPPFFYSLIKQNDQDIIVNDIEMLLNNIDTEREREEILLIILEYFFLAWAKKTAFIRTVGY</sequence>
<reference evidence="6" key="1">
    <citation type="submission" date="2020-12" db="EMBL/GenBank/DDBJ databases">
        <title>Taurinivorans muris gen. nov., sp. nov., fundamental and realized metabolic niche of a ubiquitous sulfidogenic bacterium in the murine intestine.</title>
        <authorList>
            <person name="Ye H."/>
            <person name="Hanson B.T."/>
            <person name="Loy A."/>
        </authorList>
    </citation>
    <scope>NUCLEOTIDE SEQUENCE</scope>
    <source>
        <strain evidence="6">LT0009</strain>
    </source>
</reference>
<keyword evidence="4" id="KW-0658">Purine biosynthesis</keyword>
<protein>
    <recommendedName>
        <fullName evidence="2">phosphoribosylglycinamide formyltransferase 1</fullName>
        <ecNumber evidence="2">2.1.2.2</ecNumber>
    </recommendedName>
</protein>
<evidence type="ECO:0000256" key="2">
    <source>
        <dbReference type="ARBA" id="ARBA00012254"/>
    </source>
</evidence>
<keyword evidence="3" id="KW-0808">Transferase</keyword>
<name>A0ABY5Y4L1_9BACT</name>
<dbReference type="Pfam" id="PF00551">
    <property type="entry name" value="Formyl_trans_N"/>
    <property type="match status" value="1"/>
</dbReference>
<evidence type="ECO:0000256" key="3">
    <source>
        <dbReference type="ARBA" id="ARBA00022679"/>
    </source>
</evidence>
<evidence type="ECO:0000256" key="4">
    <source>
        <dbReference type="ARBA" id="ARBA00022755"/>
    </source>
</evidence>
<dbReference type="RefSeq" id="WP_334315759.1">
    <property type="nucleotide sequence ID" value="NZ_CP065938.1"/>
</dbReference>
<evidence type="ECO:0000313" key="7">
    <source>
        <dbReference type="Proteomes" id="UP001058120"/>
    </source>
</evidence>
<gene>
    <name evidence="6" type="ORF">JBF11_02245</name>
</gene>
<dbReference type="PANTHER" id="PTHR43369:SF2">
    <property type="entry name" value="PHOSPHORIBOSYLGLYCINAMIDE FORMYLTRANSFERASE"/>
    <property type="match status" value="1"/>
</dbReference>
<keyword evidence="7" id="KW-1185">Reference proteome</keyword>
<evidence type="ECO:0000313" key="6">
    <source>
        <dbReference type="EMBL" id="UWX06158.1"/>
    </source>
</evidence>